<feature type="compositionally biased region" description="Acidic residues" evidence="2">
    <location>
        <begin position="607"/>
        <end position="618"/>
    </location>
</feature>
<feature type="region of interest" description="Disordered" evidence="2">
    <location>
        <begin position="446"/>
        <end position="476"/>
    </location>
</feature>
<keyword evidence="4" id="KW-1185">Reference proteome</keyword>
<feature type="compositionally biased region" description="Low complexity" evidence="2">
    <location>
        <begin position="446"/>
        <end position="455"/>
    </location>
</feature>
<dbReference type="EMBL" id="JRES01000940">
    <property type="protein sequence ID" value="KNC27019.1"/>
    <property type="molecule type" value="Genomic_DNA"/>
</dbReference>
<dbReference type="OrthoDB" id="8197931at2759"/>
<evidence type="ECO:0000313" key="4">
    <source>
        <dbReference type="Proteomes" id="UP000037069"/>
    </source>
</evidence>
<feature type="region of interest" description="Disordered" evidence="2">
    <location>
        <begin position="158"/>
        <end position="203"/>
    </location>
</feature>
<accession>A0A0L0C6G5</accession>
<feature type="compositionally biased region" description="Low complexity" evidence="2">
    <location>
        <begin position="651"/>
        <end position="667"/>
    </location>
</feature>
<name>A0A0L0C6G5_LUCCU</name>
<dbReference type="OMA" id="IYQNCAN"/>
<feature type="region of interest" description="Disordered" evidence="2">
    <location>
        <begin position="1"/>
        <end position="24"/>
    </location>
</feature>
<feature type="compositionally biased region" description="Low complexity" evidence="2">
    <location>
        <begin position="171"/>
        <end position="203"/>
    </location>
</feature>
<dbReference type="STRING" id="7375.A0A0L0C6G5"/>
<protein>
    <submittedName>
        <fullName evidence="3">Uncharacterized protein</fullName>
    </submittedName>
</protein>
<feature type="region of interest" description="Disordered" evidence="2">
    <location>
        <begin position="915"/>
        <end position="953"/>
    </location>
</feature>
<reference evidence="3 4" key="1">
    <citation type="journal article" date="2015" name="Nat. Commun.">
        <title>Lucilia cuprina genome unlocks parasitic fly biology to underpin future interventions.</title>
        <authorList>
            <person name="Anstead C.A."/>
            <person name="Korhonen P.K."/>
            <person name="Young N.D."/>
            <person name="Hall R.S."/>
            <person name="Jex A.R."/>
            <person name="Murali S.C."/>
            <person name="Hughes D.S."/>
            <person name="Lee S.F."/>
            <person name="Perry T."/>
            <person name="Stroehlein A.J."/>
            <person name="Ansell B.R."/>
            <person name="Breugelmans B."/>
            <person name="Hofmann A."/>
            <person name="Qu J."/>
            <person name="Dugan S."/>
            <person name="Lee S.L."/>
            <person name="Chao H."/>
            <person name="Dinh H."/>
            <person name="Han Y."/>
            <person name="Doddapaneni H.V."/>
            <person name="Worley K.C."/>
            <person name="Muzny D.M."/>
            <person name="Ioannidis P."/>
            <person name="Waterhouse R.M."/>
            <person name="Zdobnov E.M."/>
            <person name="James P.J."/>
            <person name="Bagnall N.H."/>
            <person name="Kotze A.C."/>
            <person name="Gibbs R.A."/>
            <person name="Richards S."/>
            <person name="Batterham P."/>
            <person name="Gasser R.B."/>
        </authorList>
    </citation>
    <scope>NUCLEOTIDE SEQUENCE [LARGE SCALE GENOMIC DNA]</scope>
    <source>
        <strain evidence="3 4">LS</strain>
        <tissue evidence="3">Full body</tissue>
    </source>
</reference>
<feature type="coiled-coil region" evidence="1">
    <location>
        <begin position="1232"/>
        <end position="1262"/>
    </location>
</feature>
<feature type="compositionally biased region" description="Polar residues" evidence="2">
    <location>
        <begin position="915"/>
        <end position="935"/>
    </location>
</feature>
<organism evidence="3 4">
    <name type="scientific">Lucilia cuprina</name>
    <name type="common">Green bottle fly</name>
    <name type="synonym">Australian sheep blowfly</name>
    <dbReference type="NCBI Taxonomy" id="7375"/>
    <lineage>
        <taxon>Eukaryota</taxon>
        <taxon>Metazoa</taxon>
        <taxon>Ecdysozoa</taxon>
        <taxon>Arthropoda</taxon>
        <taxon>Hexapoda</taxon>
        <taxon>Insecta</taxon>
        <taxon>Pterygota</taxon>
        <taxon>Neoptera</taxon>
        <taxon>Endopterygota</taxon>
        <taxon>Diptera</taxon>
        <taxon>Brachycera</taxon>
        <taxon>Muscomorpha</taxon>
        <taxon>Oestroidea</taxon>
        <taxon>Calliphoridae</taxon>
        <taxon>Luciliinae</taxon>
        <taxon>Lucilia</taxon>
    </lineage>
</organism>
<evidence type="ECO:0000256" key="1">
    <source>
        <dbReference type="SAM" id="Coils"/>
    </source>
</evidence>
<feature type="region of interest" description="Disordered" evidence="2">
    <location>
        <begin position="836"/>
        <end position="876"/>
    </location>
</feature>
<comment type="caution">
    <text evidence="3">The sequence shown here is derived from an EMBL/GenBank/DDBJ whole genome shotgun (WGS) entry which is preliminary data.</text>
</comment>
<feature type="region of interest" description="Disordered" evidence="2">
    <location>
        <begin position="384"/>
        <end position="433"/>
    </location>
</feature>
<gene>
    <name evidence="3" type="ORF">FF38_02329</name>
</gene>
<feature type="compositionally biased region" description="Polar residues" evidence="2">
    <location>
        <begin position="1214"/>
        <end position="1225"/>
    </location>
</feature>
<dbReference type="Proteomes" id="UP000037069">
    <property type="component" value="Unassembled WGS sequence"/>
</dbReference>
<feature type="compositionally biased region" description="Basic and acidic residues" evidence="2">
    <location>
        <begin position="619"/>
        <end position="635"/>
    </location>
</feature>
<sequence length="1288" mass="140638">MREVNGQLRGLLKKPNRPPPTRKNRVVFDETRNEFFEADYIILIREDCAYDEEDEEPCTCGEHELVRLCCEEGCQCNYSTAPATTDDNRTPQSPKYAPPIEFVDEAALSPPDGYKDNGLKNTLGGALSGHIFGAQHLQQLQVIQRLQQQRAAMLAARNNSQIPPPPPPATATPASAASVNQQSSSTASSTSSPQTTSSSSSTPSATAAAAATVVATTVASNNSMNQSATTQQHSPDDDTQGVCTECAECAECAAKQLQQDTEYNSSQCQEDLQAPLGVPAVALLPIHTSSPERRMTQKEIIAGEERPRYVLQAQYKSSPVKNRRDSSKNKNKFITVQKTNNQRYVVETITMTTTTVSERRIVREATEDLAANATASPTATASAANALSAGGDSDLLPPALPAKPGAASINNDSSDSEKPPPIPPKESSPTTQISGILKGGKLWKQDSISQQSDDQNNTTSEDEAGSTSNGTIKRSVRFVTEEISNDEVDGQSSNADEDNQINELIPIKKHSTLFKNALRPNSAVQQLFPSTVSHQTLTSEALRAFDESKRAGCLVSTLPGSAGDSDTIRRSMERNILRRSLIKKKAVKSDISLEERIKQLTCGIDEDNDESAFENGDDDNSKIEDNADLSHRDSPAGEENPQKFTANGNNSDKSFSPNSSVSSSSSGSSAYKKITEIFNREKKNQEKIMEMEENPIVIIPQECRCPAAPDLGMGVQVPVVHTQIHRTPPRQTEPKRQFLSTLAPLTACVAGNKDDLSSYYTLAAAHHNQAAQNAHAAEYNLAAMMAGEQNSTGISQSTGDEVRKVAPDVIAGTPGQEQQDELAAFAQQEANRTEKIKKRYGNEPANTKEINKEANSDDDEGNDYGFNKRPSVRGIKPKFSSTNEILQQMQDQLSQQMPGVTQTLPQPMKSYTLPKQASASAMTKQLSQQQPSPQNVPHPITATSQQQLGQQQLGQQQLGQQQLGQQQQQMCNAVAPPAQTMQMPSNAAIAQQQTEQRTWSFYSETGGAGEQQRLPVESAAAAMQQTYYQTLPAGAMFRHTMIHQQHGPEEAMLYAQNCQAMATTIEPQPHYGHYARSPTRRPESPPPLRNYHQTMVLIPYNAETYSQFAATNMDPKVAHIQRQNILEYQQVGEMTQVTQQTIRVPIGYALPGMQLHVVAGRGQAAQYATAAAAQTHHHQHQRIMTQRYQFAQEASMAGFSERGVPEGAAAVSHSDCTSSGMVSPTTGQQIAMQQQQQQLQQNAQMVQQQQQQQQQINCQQQQQQQPQPQTQNTMQSAAQGSVYYAMNV</sequence>
<evidence type="ECO:0000313" key="3">
    <source>
        <dbReference type="EMBL" id="KNC27019.1"/>
    </source>
</evidence>
<feature type="region of interest" description="Disordered" evidence="2">
    <location>
        <begin position="1205"/>
        <end position="1225"/>
    </location>
</feature>
<feature type="region of interest" description="Disordered" evidence="2">
    <location>
        <begin position="607"/>
        <end position="667"/>
    </location>
</feature>
<keyword evidence="1" id="KW-0175">Coiled coil</keyword>
<evidence type="ECO:0000256" key="2">
    <source>
        <dbReference type="SAM" id="MobiDB-lite"/>
    </source>
</evidence>
<feature type="compositionally biased region" description="Basic residues" evidence="2">
    <location>
        <begin position="11"/>
        <end position="24"/>
    </location>
</feature>
<proteinExistence type="predicted"/>